<dbReference type="AlphaFoldDB" id="A0A162LYA0"/>
<dbReference type="EMBL" id="LVJH01000027">
    <property type="protein sequence ID" value="OAB41727.1"/>
    <property type="molecule type" value="Genomic_DNA"/>
</dbReference>
<protein>
    <submittedName>
        <fullName evidence="3">Methyltransferase</fullName>
    </submittedName>
</protein>
<dbReference type="GO" id="GO:0008168">
    <property type="term" value="F:methyltransferase activity"/>
    <property type="evidence" value="ECO:0007669"/>
    <property type="project" value="UniProtKB-KW"/>
</dbReference>
<dbReference type="InterPro" id="IPR029063">
    <property type="entry name" value="SAM-dependent_MTases_sf"/>
</dbReference>
<dbReference type="Gene3D" id="6.10.140.280">
    <property type="match status" value="1"/>
</dbReference>
<dbReference type="OrthoDB" id="465705at2"/>
<name>A0A162LYA0_9BACL</name>
<dbReference type="GO" id="GO:0032259">
    <property type="term" value="P:methylation"/>
    <property type="evidence" value="ECO:0007669"/>
    <property type="project" value="UniProtKB-KW"/>
</dbReference>
<dbReference type="Gene3D" id="3.40.50.150">
    <property type="entry name" value="Vaccinia Virus protein VP39"/>
    <property type="match status" value="1"/>
</dbReference>
<evidence type="ECO:0000313" key="3">
    <source>
        <dbReference type="EMBL" id="OAB41727.1"/>
    </source>
</evidence>
<dbReference type="PANTHER" id="PTHR43861">
    <property type="entry name" value="TRANS-ACONITATE 2-METHYLTRANSFERASE-RELATED"/>
    <property type="match status" value="1"/>
</dbReference>
<evidence type="ECO:0000256" key="1">
    <source>
        <dbReference type="ARBA" id="ARBA00022679"/>
    </source>
</evidence>
<feature type="domain" description="Methyltransferase" evidence="2">
    <location>
        <begin position="47"/>
        <end position="142"/>
    </location>
</feature>
<dbReference type="Proteomes" id="UP000076967">
    <property type="component" value="Unassembled WGS sequence"/>
</dbReference>
<accession>A0A162LYA0</accession>
<keyword evidence="4" id="KW-1185">Reference proteome</keyword>
<dbReference type="Pfam" id="PF13649">
    <property type="entry name" value="Methyltransf_25"/>
    <property type="match status" value="1"/>
</dbReference>
<sequence>MSDLLKEQFDAVAQSYDLQRRQLIPCFDDFYSTATAWVNVDKISPRILDLGAGTGLFSSYVRKKYPEAQLTLFDLSEEMLQGARIRFGEDSSVQYISGNLATYLFEGKQYDAVISSLAIHHLSHQDKRALFHTVHNIVTDGGIFVNADQAAGTSAYFDNRYKGQWEHTIRQSGLSNEVVASAIERRKLDHNATVENQLKWLREAGFVEAESVYKYNEFAIFFAQKY</sequence>
<reference evidence="3 4" key="1">
    <citation type="submission" date="2016-03" db="EMBL/GenBank/DDBJ databases">
        <title>Draft genome sequence of Paenibacillus glacialis DSM 22343.</title>
        <authorList>
            <person name="Shin S.-K."/>
            <person name="Yi H."/>
        </authorList>
    </citation>
    <scope>NUCLEOTIDE SEQUENCE [LARGE SCALE GENOMIC DNA]</scope>
    <source>
        <strain evidence="3 4">DSM 22343</strain>
    </source>
</reference>
<comment type="caution">
    <text evidence="3">The sequence shown here is derived from an EMBL/GenBank/DDBJ whole genome shotgun (WGS) entry which is preliminary data.</text>
</comment>
<gene>
    <name evidence="3" type="ORF">PGLA_15770</name>
</gene>
<proteinExistence type="predicted"/>
<dbReference type="RefSeq" id="WP_068534363.1">
    <property type="nucleotide sequence ID" value="NZ_LVJH01000027.1"/>
</dbReference>
<dbReference type="STRING" id="494026.PGLA_15770"/>
<evidence type="ECO:0000259" key="2">
    <source>
        <dbReference type="Pfam" id="PF13649"/>
    </source>
</evidence>
<dbReference type="SUPFAM" id="SSF53335">
    <property type="entry name" value="S-adenosyl-L-methionine-dependent methyltransferases"/>
    <property type="match status" value="1"/>
</dbReference>
<dbReference type="InterPro" id="IPR041698">
    <property type="entry name" value="Methyltransf_25"/>
</dbReference>
<keyword evidence="1 3" id="KW-0808">Transferase</keyword>
<evidence type="ECO:0000313" key="4">
    <source>
        <dbReference type="Proteomes" id="UP000076967"/>
    </source>
</evidence>
<dbReference type="CDD" id="cd02440">
    <property type="entry name" value="AdoMet_MTases"/>
    <property type="match status" value="1"/>
</dbReference>
<keyword evidence="3" id="KW-0489">Methyltransferase</keyword>
<organism evidence="3 4">
    <name type="scientific">Paenibacillus glacialis</name>
    <dbReference type="NCBI Taxonomy" id="494026"/>
    <lineage>
        <taxon>Bacteria</taxon>
        <taxon>Bacillati</taxon>
        <taxon>Bacillota</taxon>
        <taxon>Bacilli</taxon>
        <taxon>Bacillales</taxon>
        <taxon>Paenibacillaceae</taxon>
        <taxon>Paenibacillus</taxon>
    </lineage>
</organism>